<feature type="compositionally biased region" description="Low complexity" evidence="6">
    <location>
        <begin position="546"/>
        <end position="571"/>
    </location>
</feature>
<dbReference type="EMBL" id="JAUTXT010000068">
    <property type="protein sequence ID" value="KAK3669907.1"/>
    <property type="molecule type" value="Genomic_DNA"/>
</dbReference>
<feature type="compositionally biased region" description="Low complexity" evidence="6">
    <location>
        <begin position="236"/>
        <end position="258"/>
    </location>
</feature>
<feature type="compositionally biased region" description="Basic and acidic residues" evidence="6">
    <location>
        <begin position="47"/>
        <end position="57"/>
    </location>
</feature>
<reference evidence="8" key="1">
    <citation type="submission" date="2023-07" db="EMBL/GenBank/DDBJ databases">
        <title>Black Yeasts Isolated from many extreme environments.</title>
        <authorList>
            <person name="Coleine C."/>
            <person name="Stajich J.E."/>
            <person name="Selbmann L."/>
        </authorList>
    </citation>
    <scope>NUCLEOTIDE SEQUENCE</scope>
    <source>
        <strain evidence="8">CCFEE 5485</strain>
    </source>
</reference>
<feature type="compositionally biased region" description="Polar residues" evidence="6">
    <location>
        <begin position="58"/>
        <end position="71"/>
    </location>
</feature>
<gene>
    <name evidence="8" type="primary">TAF12</name>
    <name evidence="8" type="ORF">LTR78_010218</name>
</gene>
<evidence type="ECO:0000256" key="4">
    <source>
        <dbReference type="ARBA" id="ARBA00023163"/>
    </source>
</evidence>
<evidence type="ECO:0000256" key="5">
    <source>
        <dbReference type="ARBA" id="ARBA00023242"/>
    </source>
</evidence>
<dbReference type="InterPro" id="IPR037794">
    <property type="entry name" value="TAF12"/>
</dbReference>
<dbReference type="CDD" id="cd07981">
    <property type="entry name" value="HFD_TAF12"/>
    <property type="match status" value="1"/>
</dbReference>
<evidence type="ECO:0000256" key="6">
    <source>
        <dbReference type="SAM" id="MobiDB-lite"/>
    </source>
</evidence>
<feature type="region of interest" description="Disordered" evidence="6">
    <location>
        <begin position="230"/>
        <end position="528"/>
    </location>
</feature>
<dbReference type="GeneID" id="89967982"/>
<feature type="region of interest" description="Disordered" evidence="6">
    <location>
        <begin position="544"/>
        <end position="571"/>
    </location>
</feature>
<evidence type="ECO:0000256" key="1">
    <source>
        <dbReference type="ARBA" id="ARBA00004123"/>
    </source>
</evidence>
<name>A0AAE0WH05_9PEZI</name>
<dbReference type="Pfam" id="PF03847">
    <property type="entry name" value="TFIID_20kDa"/>
    <property type="match status" value="1"/>
</dbReference>
<dbReference type="InterPro" id="IPR003228">
    <property type="entry name" value="TFIID_TAF12_dom"/>
</dbReference>
<dbReference type="GO" id="GO:0003677">
    <property type="term" value="F:DNA binding"/>
    <property type="evidence" value="ECO:0007669"/>
    <property type="project" value="TreeGrafter"/>
</dbReference>
<feature type="compositionally biased region" description="Low complexity" evidence="6">
    <location>
        <begin position="410"/>
        <end position="439"/>
    </location>
</feature>
<dbReference type="GO" id="GO:0000124">
    <property type="term" value="C:SAGA complex"/>
    <property type="evidence" value="ECO:0007669"/>
    <property type="project" value="InterPro"/>
</dbReference>
<dbReference type="PANTHER" id="PTHR12264:SF21">
    <property type="entry name" value="TRANSCRIPTION INITIATION FACTOR TFIID SUBUNIT 12"/>
    <property type="match status" value="1"/>
</dbReference>
<evidence type="ECO:0000313" key="9">
    <source>
        <dbReference type="Proteomes" id="UP001274830"/>
    </source>
</evidence>
<feature type="compositionally biased region" description="Low complexity" evidence="6">
    <location>
        <begin position="325"/>
        <end position="397"/>
    </location>
</feature>
<dbReference type="PANTHER" id="PTHR12264">
    <property type="entry name" value="TRANSCRIPTION INITIATION FACTOR TFIID SUBUNIT 12"/>
    <property type="match status" value="1"/>
</dbReference>
<feature type="compositionally biased region" description="Low complexity" evidence="6">
    <location>
        <begin position="72"/>
        <end position="91"/>
    </location>
</feature>
<protein>
    <submittedName>
        <fullName evidence="8">Transcription initiation factor TFIID subunit 12</fullName>
    </submittedName>
</protein>
<dbReference type="Proteomes" id="UP001274830">
    <property type="component" value="Unassembled WGS sequence"/>
</dbReference>
<dbReference type="Gene3D" id="1.10.20.10">
    <property type="entry name" value="Histone, subunit A"/>
    <property type="match status" value="1"/>
</dbReference>
<organism evidence="8 9">
    <name type="scientific">Recurvomyces mirabilis</name>
    <dbReference type="NCBI Taxonomy" id="574656"/>
    <lineage>
        <taxon>Eukaryota</taxon>
        <taxon>Fungi</taxon>
        <taxon>Dikarya</taxon>
        <taxon>Ascomycota</taxon>
        <taxon>Pezizomycotina</taxon>
        <taxon>Dothideomycetes</taxon>
        <taxon>Dothideomycetidae</taxon>
        <taxon>Mycosphaerellales</taxon>
        <taxon>Teratosphaeriaceae</taxon>
        <taxon>Recurvomyces</taxon>
    </lineage>
</organism>
<dbReference type="GO" id="GO:0051123">
    <property type="term" value="P:RNA polymerase II preinitiation complex assembly"/>
    <property type="evidence" value="ECO:0007669"/>
    <property type="project" value="TreeGrafter"/>
</dbReference>
<keyword evidence="3" id="KW-0805">Transcription regulation</keyword>
<feature type="compositionally biased region" description="Polar residues" evidence="6">
    <location>
        <begin position="261"/>
        <end position="272"/>
    </location>
</feature>
<comment type="similarity">
    <text evidence="2">Belongs to the TAF12 family.</text>
</comment>
<comment type="caution">
    <text evidence="8">The sequence shown here is derived from an EMBL/GenBank/DDBJ whole genome shotgun (WGS) entry which is preliminary data.</text>
</comment>
<keyword evidence="9" id="KW-1185">Reference proteome</keyword>
<keyword evidence="4" id="KW-0804">Transcription</keyword>
<feature type="compositionally biased region" description="Polar residues" evidence="6">
    <location>
        <begin position="92"/>
        <end position="107"/>
    </location>
</feature>
<dbReference type="InterPro" id="IPR009072">
    <property type="entry name" value="Histone-fold"/>
</dbReference>
<feature type="domain" description="Transcription initiation factor TFIID subunit 12" evidence="7">
    <location>
        <begin position="574"/>
        <end position="625"/>
    </location>
</feature>
<dbReference type="GO" id="GO:0046982">
    <property type="term" value="F:protein heterodimerization activity"/>
    <property type="evidence" value="ECO:0007669"/>
    <property type="project" value="InterPro"/>
</dbReference>
<sequence>MAQSGPGQMIKPDAIDRLPFLDDEKKKQYRNGLASLWHTYNTNAEGSNERNAAEQKIRNASQKLMSELANSTRGRQGQVQQQQQQQRPPTQASMNVQASNGQGSMNVQAGNGQAQQQQQQQQAGNAGQAQLPTLSAQAQADIRAVQVVLPHTVAPEQEAKYRSQWLQQAINIMRARDGWIAKGKQVHQQLVQFNTNSQPVPPQLQAMLDEAKKGVNEATGKWNALKADNERKRQAKMAAQGQQGQPQPQQNMNKPQAPEMQRSNTAGSTNGVQQQQQQQPPVKTEARASNSPSQPQGGFQQQQQQQQQQPNTSQPAPAAQPTPNMPQQAPQQQQQQQQQHPQQVQRTPQSATQPQQNYAQQQYQNQQQRQMHPQLPQQQNMQHSQPQPQQSMPNAPQRPQVPHALSHGDAVAQAQAHYAQQQQQQPPNQPQSNVPQLPNGGIPFNSNAAQQQQQQQPTPTSAYPSQAAPNLHNAPNPNNKFPIQKQMQIDPRLNQPIQGPPSRPTMNAAGMQNQPGLSRPPPYTLEGEGDHVLSKRKLDELVRQVTGGTSISSTTNPTTTNKSSTEPSTTPTASFLDPAVEENILHLADDFVDDLITSACRLAKLRPDRMLDIKDIQIVLERNYGIRVPGYTLEEARTVRKFVPAPGWQGKMQAIGTAKTLGGVGGGGGKGEV</sequence>
<dbReference type="AlphaFoldDB" id="A0AAE0WH05"/>
<dbReference type="GO" id="GO:0017025">
    <property type="term" value="F:TBP-class protein binding"/>
    <property type="evidence" value="ECO:0007669"/>
    <property type="project" value="TreeGrafter"/>
</dbReference>
<accession>A0AAE0WH05</accession>
<evidence type="ECO:0000259" key="7">
    <source>
        <dbReference type="Pfam" id="PF03847"/>
    </source>
</evidence>
<feature type="compositionally biased region" description="Low complexity" evidence="6">
    <location>
        <begin position="108"/>
        <end position="130"/>
    </location>
</feature>
<dbReference type="RefSeq" id="XP_064689005.1">
    <property type="nucleotide sequence ID" value="XM_064843421.1"/>
</dbReference>
<feature type="region of interest" description="Disordered" evidence="6">
    <location>
        <begin position="43"/>
        <end position="130"/>
    </location>
</feature>
<dbReference type="GO" id="GO:0005669">
    <property type="term" value="C:transcription factor TFIID complex"/>
    <property type="evidence" value="ECO:0007669"/>
    <property type="project" value="InterPro"/>
</dbReference>
<evidence type="ECO:0000313" key="8">
    <source>
        <dbReference type="EMBL" id="KAK3669907.1"/>
    </source>
</evidence>
<feature type="compositionally biased region" description="Low complexity" evidence="6">
    <location>
        <begin position="467"/>
        <end position="479"/>
    </location>
</feature>
<dbReference type="SUPFAM" id="SSF47113">
    <property type="entry name" value="Histone-fold"/>
    <property type="match status" value="1"/>
</dbReference>
<feature type="compositionally biased region" description="Low complexity" evidence="6">
    <location>
        <begin position="290"/>
        <end position="317"/>
    </location>
</feature>
<keyword evidence="5" id="KW-0539">Nucleus</keyword>
<proteinExistence type="inferred from homology"/>
<evidence type="ECO:0000256" key="2">
    <source>
        <dbReference type="ARBA" id="ARBA00007530"/>
    </source>
</evidence>
<comment type="subcellular location">
    <subcellularLocation>
        <location evidence="1">Nucleus</location>
    </subcellularLocation>
</comment>
<evidence type="ECO:0000256" key="3">
    <source>
        <dbReference type="ARBA" id="ARBA00023015"/>
    </source>
</evidence>